<dbReference type="InterPro" id="IPR001227">
    <property type="entry name" value="Ac_transferase_dom_sf"/>
</dbReference>
<feature type="domain" description="Malonyl-CoA:ACP transacylase (MAT)" evidence="1">
    <location>
        <begin position="88"/>
        <end position="383"/>
    </location>
</feature>
<dbReference type="EMBL" id="JAGKQM010002630">
    <property type="protein sequence ID" value="KAH0849115.1"/>
    <property type="molecule type" value="Genomic_DNA"/>
</dbReference>
<dbReference type="InterPro" id="IPR016035">
    <property type="entry name" value="Acyl_Trfase/lysoPLipase"/>
</dbReference>
<sequence length="384" mass="40652">MRSLLHLTILRTHPLKAHCLILRTTTMATSYSSSLLLPPSVSLNKSRNGSSLGLSVNRSRVSMSVSAGSQTTLNDSLFADYKPSSAFLFPGQGAQAIGMGKEAQSVAAAADLYTKANHILGYDLLDICVNGPKEKLDSTVISQPAIYVTSLAAVELLRVREGGEQIINSVDVTCGLSLGEYTALAFAGAFSFEDGLKLVKLRGEAMQAAADAAKSAMVSIIGLDSEKFSSSNQEVEEADKVQIANFLCPGNYAVSGGLKGIEAVEAKAKSFKARMTVRLAVAGAFHTSFMEPAVSRLEAALASTEIRSPRIPVISNVDAQPHADPDTIKKILARQVTSPVQWETTVKTLLSKGLKSSYELGPGKVIAGIFKRVDKSASVENISA</sequence>
<dbReference type="Proteomes" id="UP000824890">
    <property type="component" value="Unassembled WGS sequence"/>
</dbReference>
<dbReference type="SMART" id="SM00827">
    <property type="entry name" value="PKS_AT"/>
    <property type="match status" value="1"/>
</dbReference>
<dbReference type="InterPro" id="IPR014043">
    <property type="entry name" value="Acyl_transferase_dom"/>
</dbReference>
<dbReference type="InterPro" id="IPR052760">
    <property type="entry name" value="Mitochondrial_malonyltrans"/>
</dbReference>
<dbReference type="Pfam" id="PF00698">
    <property type="entry name" value="Acyl_transf_1"/>
    <property type="match status" value="1"/>
</dbReference>
<evidence type="ECO:0000313" key="2">
    <source>
        <dbReference type="EMBL" id="KAH0849115.1"/>
    </source>
</evidence>
<protein>
    <recommendedName>
        <fullName evidence="1">Malonyl-CoA:ACP transacylase (MAT) domain-containing protein</fullName>
    </recommendedName>
</protein>
<comment type="caution">
    <text evidence="2">The sequence shown here is derived from an EMBL/GenBank/DDBJ whole genome shotgun (WGS) entry which is preliminary data.</text>
</comment>
<dbReference type="PANTHER" id="PTHR47170:SF5">
    <property type="entry name" value="[ACYL-CARRIER-PROTEIN] S-MALONYLTRANSFERASE"/>
    <property type="match status" value="1"/>
</dbReference>
<evidence type="ECO:0000313" key="3">
    <source>
        <dbReference type="Proteomes" id="UP000824890"/>
    </source>
</evidence>
<dbReference type="NCBIfam" id="TIGR00128">
    <property type="entry name" value="fabD"/>
    <property type="match status" value="1"/>
</dbReference>
<organism evidence="2 3">
    <name type="scientific">Brassica napus</name>
    <name type="common">Rape</name>
    <dbReference type="NCBI Taxonomy" id="3708"/>
    <lineage>
        <taxon>Eukaryota</taxon>
        <taxon>Viridiplantae</taxon>
        <taxon>Streptophyta</taxon>
        <taxon>Embryophyta</taxon>
        <taxon>Tracheophyta</taxon>
        <taxon>Spermatophyta</taxon>
        <taxon>Magnoliopsida</taxon>
        <taxon>eudicotyledons</taxon>
        <taxon>Gunneridae</taxon>
        <taxon>Pentapetalae</taxon>
        <taxon>rosids</taxon>
        <taxon>malvids</taxon>
        <taxon>Brassicales</taxon>
        <taxon>Brassicaceae</taxon>
        <taxon>Brassiceae</taxon>
        <taxon>Brassica</taxon>
    </lineage>
</organism>
<dbReference type="Gene3D" id="3.40.366.10">
    <property type="entry name" value="Malonyl-Coenzyme A Acyl Carrier Protein, domain 2"/>
    <property type="match status" value="1"/>
</dbReference>
<dbReference type="InterPro" id="IPR004410">
    <property type="entry name" value="Malonyl_CoA-ACP_transAc_FabD"/>
</dbReference>
<dbReference type="InterPro" id="IPR016036">
    <property type="entry name" value="Malonyl_transacylase_ACP-bd"/>
</dbReference>
<name>A0ABQ7WZL4_BRANA</name>
<proteinExistence type="predicted"/>
<evidence type="ECO:0000259" key="1">
    <source>
        <dbReference type="SMART" id="SM00827"/>
    </source>
</evidence>
<keyword evidence="3" id="KW-1185">Reference proteome</keyword>
<gene>
    <name evidence="2" type="ORF">HID58_091536</name>
</gene>
<reference evidence="2 3" key="1">
    <citation type="submission" date="2021-05" db="EMBL/GenBank/DDBJ databases">
        <title>Genome Assembly of Synthetic Allotetraploid Brassica napus Reveals Homoeologous Exchanges between Subgenomes.</title>
        <authorList>
            <person name="Davis J.T."/>
        </authorList>
    </citation>
    <scope>NUCLEOTIDE SEQUENCE [LARGE SCALE GENOMIC DNA]</scope>
    <source>
        <strain evidence="3">cv. Da-Ae</strain>
        <tissue evidence="2">Seedling</tissue>
    </source>
</reference>
<dbReference type="SUPFAM" id="SSF55048">
    <property type="entry name" value="Probable ACP-binding domain of malonyl-CoA ACP transacylase"/>
    <property type="match status" value="1"/>
</dbReference>
<dbReference type="SUPFAM" id="SSF52151">
    <property type="entry name" value="FabD/lysophospholipase-like"/>
    <property type="match status" value="1"/>
</dbReference>
<dbReference type="Gene3D" id="3.30.70.250">
    <property type="entry name" value="Malonyl-CoA ACP transacylase, ACP-binding"/>
    <property type="match status" value="1"/>
</dbReference>
<accession>A0ABQ7WZL4</accession>
<dbReference type="PANTHER" id="PTHR47170">
    <property type="entry name" value="MALONYL-COA ACP TRANSACYLASE, ACP-BINDING"/>
    <property type="match status" value="1"/>
</dbReference>